<accession>A0A8S1QPL9</accession>
<keyword evidence="2" id="KW-1185">Reference proteome</keyword>
<dbReference type="AlphaFoldDB" id="A0A8S1QPL9"/>
<dbReference type="EMBL" id="CAJJDM010000203">
    <property type="protein sequence ID" value="CAD8117282.1"/>
    <property type="molecule type" value="Genomic_DNA"/>
</dbReference>
<protein>
    <submittedName>
        <fullName evidence="1">Uncharacterized protein</fullName>
    </submittedName>
</protein>
<evidence type="ECO:0000313" key="1">
    <source>
        <dbReference type="EMBL" id="CAD8117282.1"/>
    </source>
</evidence>
<sequence length="36" mass="4372">MKEMRKRLNRIISSSSKVQRYLVEQKEHQKKVTAQI</sequence>
<reference evidence="1" key="1">
    <citation type="submission" date="2021-01" db="EMBL/GenBank/DDBJ databases">
        <authorList>
            <consortium name="Genoscope - CEA"/>
            <person name="William W."/>
        </authorList>
    </citation>
    <scope>NUCLEOTIDE SEQUENCE</scope>
</reference>
<organism evidence="1 2">
    <name type="scientific">Paramecium primaurelia</name>
    <dbReference type="NCBI Taxonomy" id="5886"/>
    <lineage>
        <taxon>Eukaryota</taxon>
        <taxon>Sar</taxon>
        <taxon>Alveolata</taxon>
        <taxon>Ciliophora</taxon>
        <taxon>Intramacronucleata</taxon>
        <taxon>Oligohymenophorea</taxon>
        <taxon>Peniculida</taxon>
        <taxon>Parameciidae</taxon>
        <taxon>Paramecium</taxon>
    </lineage>
</organism>
<evidence type="ECO:0000313" key="2">
    <source>
        <dbReference type="Proteomes" id="UP000688137"/>
    </source>
</evidence>
<comment type="caution">
    <text evidence="1">The sequence shown here is derived from an EMBL/GenBank/DDBJ whole genome shotgun (WGS) entry which is preliminary data.</text>
</comment>
<gene>
    <name evidence="1" type="ORF">PPRIM_AZ9-3.1.T1940007</name>
</gene>
<name>A0A8S1QPL9_PARPR</name>
<proteinExistence type="predicted"/>
<dbReference type="Proteomes" id="UP000688137">
    <property type="component" value="Unassembled WGS sequence"/>
</dbReference>